<dbReference type="PANTHER" id="PTHR38590">
    <property type="entry name" value="BLL0828 PROTEIN"/>
    <property type="match status" value="1"/>
</dbReference>
<dbReference type="Proteomes" id="UP000177187">
    <property type="component" value="Unassembled WGS sequence"/>
</dbReference>
<accession>A0A1F5FIQ2</accession>
<dbReference type="STRING" id="1817816.A2Y64_04000"/>
<organism evidence="2 3">
    <name type="scientific">Candidatus Coatesbacteria bacterium RBG_13_66_14</name>
    <dbReference type="NCBI Taxonomy" id="1817816"/>
    <lineage>
        <taxon>Bacteria</taxon>
        <taxon>Candidatus Coatesiibacteriota</taxon>
    </lineage>
</organism>
<evidence type="ECO:0000259" key="1">
    <source>
        <dbReference type="Pfam" id="PF04480"/>
    </source>
</evidence>
<dbReference type="InterPro" id="IPR007569">
    <property type="entry name" value="DUF559"/>
</dbReference>
<gene>
    <name evidence="2" type="ORF">A2Y64_04000</name>
</gene>
<reference evidence="2 3" key="1">
    <citation type="journal article" date="2016" name="Nat. Commun.">
        <title>Thousands of microbial genomes shed light on interconnected biogeochemical processes in an aquifer system.</title>
        <authorList>
            <person name="Anantharaman K."/>
            <person name="Brown C.T."/>
            <person name="Hug L.A."/>
            <person name="Sharon I."/>
            <person name="Castelle C.J."/>
            <person name="Probst A.J."/>
            <person name="Thomas B.C."/>
            <person name="Singh A."/>
            <person name="Wilkins M.J."/>
            <person name="Karaoz U."/>
            <person name="Brodie E.L."/>
            <person name="Williams K.H."/>
            <person name="Hubbard S.S."/>
            <person name="Banfield J.F."/>
        </authorList>
    </citation>
    <scope>NUCLEOTIDE SEQUENCE [LARGE SCALE GENOMIC DNA]</scope>
</reference>
<dbReference type="Pfam" id="PF04480">
    <property type="entry name" value="DUF559"/>
    <property type="match status" value="1"/>
</dbReference>
<evidence type="ECO:0000313" key="3">
    <source>
        <dbReference type="Proteomes" id="UP000177187"/>
    </source>
</evidence>
<dbReference type="Gene3D" id="3.40.960.10">
    <property type="entry name" value="VSR Endonuclease"/>
    <property type="match status" value="1"/>
</dbReference>
<dbReference type="SUPFAM" id="SSF52980">
    <property type="entry name" value="Restriction endonuclease-like"/>
    <property type="match status" value="1"/>
</dbReference>
<dbReference type="InterPro" id="IPR011335">
    <property type="entry name" value="Restrct_endonuc-II-like"/>
</dbReference>
<name>A0A1F5FIQ2_9BACT</name>
<dbReference type="PANTHER" id="PTHR38590:SF1">
    <property type="entry name" value="BLL0828 PROTEIN"/>
    <property type="match status" value="1"/>
</dbReference>
<dbReference type="CDD" id="cd01038">
    <property type="entry name" value="Endonuclease_DUF559"/>
    <property type="match status" value="1"/>
</dbReference>
<sequence length="122" mass="14425">MSLHHPPGELPPKLVENSRSLRRSLTFAERKLWRLLRDRRVLKAKFRRQHVIGNYILDFFCSEADLAVEVDGGQHALSEQAEYDRRRDEYLKEQGVTVLRFWCNDVLKNTQGVLEEITKYLI</sequence>
<dbReference type="InterPro" id="IPR047216">
    <property type="entry name" value="Endonuclease_DUF559_bact"/>
</dbReference>
<protein>
    <recommendedName>
        <fullName evidence="1">DUF559 domain-containing protein</fullName>
    </recommendedName>
</protein>
<proteinExistence type="predicted"/>
<evidence type="ECO:0000313" key="2">
    <source>
        <dbReference type="EMBL" id="OGD79414.1"/>
    </source>
</evidence>
<comment type="caution">
    <text evidence="2">The sequence shown here is derived from an EMBL/GenBank/DDBJ whole genome shotgun (WGS) entry which is preliminary data.</text>
</comment>
<dbReference type="AlphaFoldDB" id="A0A1F5FIQ2"/>
<dbReference type="EMBL" id="MFAF01000011">
    <property type="protein sequence ID" value="OGD79414.1"/>
    <property type="molecule type" value="Genomic_DNA"/>
</dbReference>
<feature type="domain" description="DUF559" evidence="1">
    <location>
        <begin position="14"/>
        <end position="121"/>
    </location>
</feature>